<evidence type="ECO:0000256" key="1">
    <source>
        <dbReference type="SAM" id="Phobius"/>
    </source>
</evidence>
<feature type="transmembrane region" description="Helical" evidence="1">
    <location>
        <begin position="17"/>
        <end position="39"/>
    </location>
</feature>
<evidence type="ECO:0000313" key="2">
    <source>
        <dbReference type="EMBL" id="AKU97511.1"/>
    </source>
</evidence>
<reference evidence="2 3" key="1">
    <citation type="submission" date="2015-08" db="EMBL/GenBank/DDBJ databases">
        <authorList>
            <person name="Babu N.S."/>
            <person name="Beckwith C.J."/>
            <person name="Beseler K.G."/>
            <person name="Brison A."/>
            <person name="Carone J.V."/>
            <person name="Caskin T.P."/>
            <person name="Diamond M."/>
            <person name="Durham M.E."/>
            <person name="Foxe J.M."/>
            <person name="Go M."/>
            <person name="Henderson B.A."/>
            <person name="Jones I.B."/>
            <person name="McGettigan J.A."/>
            <person name="Micheletti S.J."/>
            <person name="Nasrallah M.E."/>
            <person name="Ortiz D."/>
            <person name="Piller C.R."/>
            <person name="Privatt S.R."/>
            <person name="Schneider S.L."/>
            <person name="Sharp S."/>
            <person name="Smith T.C."/>
            <person name="Stanton J.D."/>
            <person name="Ullery H.E."/>
            <person name="Wilson R.J."/>
            <person name="Serrano M.G."/>
            <person name="Buck G."/>
            <person name="Lee V."/>
            <person name="Wang Y."/>
            <person name="Carvalho R."/>
            <person name="Voegtly L."/>
            <person name="Shi R."/>
            <person name="Duckworth R."/>
            <person name="Johnson A."/>
            <person name="Loviza R."/>
            <person name="Walstead R."/>
            <person name="Shah Z."/>
            <person name="Kiflezghi M."/>
            <person name="Wade K."/>
            <person name="Ball S.L."/>
            <person name="Bradley K.W."/>
            <person name="Asai D.J."/>
            <person name="Bowman C.A."/>
            <person name="Russell D.A."/>
            <person name="Pope W.H."/>
            <person name="Jacobs-Sera D."/>
            <person name="Hendrix R.W."/>
            <person name="Hatfull G.F."/>
        </authorList>
    </citation>
    <scope>NUCLEOTIDE SEQUENCE [LARGE SCALE GENOMIC DNA]</scope>
    <source>
        <strain evidence="2 3">DSM 27648</strain>
    </source>
</reference>
<proteinExistence type="predicted"/>
<organism evidence="2 3">
    <name type="scientific">Labilithrix luteola</name>
    <dbReference type="NCBI Taxonomy" id="1391654"/>
    <lineage>
        <taxon>Bacteria</taxon>
        <taxon>Pseudomonadati</taxon>
        <taxon>Myxococcota</taxon>
        <taxon>Polyangia</taxon>
        <taxon>Polyangiales</taxon>
        <taxon>Labilitrichaceae</taxon>
        <taxon>Labilithrix</taxon>
    </lineage>
</organism>
<keyword evidence="1" id="KW-0472">Membrane</keyword>
<dbReference type="EMBL" id="CP012333">
    <property type="protein sequence ID" value="AKU97511.1"/>
    <property type="molecule type" value="Genomic_DNA"/>
</dbReference>
<gene>
    <name evidence="2" type="ORF">AKJ09_04175</name>
</gene>
<sequence>MSFDVHQEPDRIPPRPVLLVALGSMVVLLGSLFVVEVLLRADSRGRDVGPPFPAVAPPTIGKVDRTLLSVTERGITERNTQREQLSHYRWVDRDAGIAGIPIEQAMDMLVQHPPEDR</sequence>
<keyword evidence="3" id="KW-1185">Reference proteome</keyword>
<dbReference type="AlphaFoldDB" id="A0A0K1PVU7"/>
<evidence type="ECO:0000313" key="3">
    <source>
        <dbReference type="Proteomes" id="UP000064967"/>
    </source>
</evidence>
<keyword evidence="1" id="KW-0812">Transmembrane</keyword>
<keyword evidence="1" id="KW-1133">Transmembrane helix</keyword>
<protein>
    <submittedName>
        <fullName evidence="2">Uncharacterized protein</fullName>
    </submittedName>
</protein>
<dbReference type="OrthoDB" id="129807at2"/>
<dbReference type="Proteomes" id="UP000064967">
    <property type="component" value="Chromosome"/>
</dbReference>
<name>A0A0K1PVU7_9BACT</name>
<dbReference type="KEGG" id="llu:AKJ09_04175"/>
<dbReference type="STRING" id="1391654.AKJ09_04175"/>
<dbReference type="RefSeq" id="WP_146648633.1">
    <property type="nucleotide sequence ID" value="NZ_CP012333.1"/>
</dbReference>
<accession>A0A0K1PVU7</accession>